<dbReference type="AlphaFoldDB" id="A0A451B443"/>
<proteinExistence type="predicted"/>
<sequence>MTKDIRDDDKSIVEETLNNLIQWIHHFNFGDGHAPLFHMWEQEEVDDVQAKRDSLLVRAGARFTNNYFRRAYGLEEDDLMTEKAPDAPDKGHEEGDKGSDSGPEFSEGEEGFPDQDALDAALEELASEGMRDQAATIAKPILDLIQDAKDYTEVMERLAGIYTEMDATALQETLRRAMFVSELWGHANGED</sequence>
<accession>A0A451B443</accession>
<gene>
    <name evidence="2" type="ORF">BECKUNK1418G_GA0071005_11594</name>
    <name evidence="3" type="ORF">BECKUNK1418H_GA0071006_11594</name>
</gene>
<evidence type="ECO:0008006" key="4">
    <source>
        <dbReference type="Google" id="ProtNLM"/>
    </source>
</evidence>
<evidence type="ECO:0000313" key="3">
    <source>
        <dbReference type="EMBL" id="VFK73043.1"/>
    </source>
</evidence>
<reference evidence="3" key="1">
    <citation type="submission" date="2019-02" db="EMBL/GenBank/DDBJ databases">
        <authorList>
            <person name="Gruber-Vodicka R. H."/>
            <person name="Seah K. B. B."/>
        </authorList>
    </citation>
    <scope>NUCLEOTIDE SEQUENCE</scope>
    <source>
        <strain evidence="3">BECK_BY19</strain>
        <strain evidence="2">BECK_BY8</strain>
    </source>
</reference>
<name>A0A451B443_9GAMM</name>
<organism evidence="3">
    <name type="scientific">Candidatus Kentrum sp. UNK</name>
    <dbReference type="NCBI Taxonomy" id="2126344"/>
    <lineage>
        <taxon>Bacteria</taxon>
        <taxon>Pseudomonadati</taxon>
        <taxon>Pseudomonadota</taxon>
        <taxon>Gammaproteobacteria</taxon>
        <taxon>Candidatus Kentrum</taxon>
    </lineage>
</organism>
<protein>
    <recommendedName>
        <fullName evidence="4">DUF935 family protein</fullName>
    </recommendedName>
</protein>
<feature type="region of interest" description="Disordered" evidence="1">
    <location>
        <begin position="82"/>
        <end position="113"/>
    </location>
</feature>
<dbReference type="EMBL" id="CAADFZ010000159">
    <property type="protein sequence ID" value="VFK67711.1"/>
    <property type="molecule type" value="Genomic_DNA"/>
</dbReference>
<dbReference type="Pfam" id="PF06074">
    <property type="entry name" value="Portal_Mu"/>
    <property type="match status" value="1"/>
</dbReference>
<evidence type="ECO:0000256" key="1">
    <source>
        <dbReference type="SAM" id="MobiDB-lite"/>
    </source>
</evidence>
<dbReference type="InterPro" id="IPR009279">
    <property type="entry name" value="Portal_Mu"/>
</dbReference>
<evidence type="ECO:0000313" key="2">
    <source>
        <dbReference type="EMBL" id="VFK67711.1"/>
    </source>
</evidence>
<feature type="compositionally biased region" description="Basic and acidic residues" evidence="1">
    <location>
        <begin position="82"/>
        <end position="99"/>
    </location>
</feature>
<dbReference type="EMBL" id="CAADGD010000159">
    <property type="protein sequence ID" value="VFK73043.1"/>
    <property type="molecule type" value="Genomic_DNA"/>
</dbReference>